<dbReference type="PANTHER" id="PTHR21531">
    <property type="entry name" value="LOW-TEMPERATURE VIABILITY PROTEIN LTV1-RELATED"/>
    <property type="match status" value="1"/>
</dbReference>
<reference evidence="4" key="1">
    <citation type="journal article" date="2017" name="Nat. Commun.">
        <title>The asparagus genome sheds light on the origin and evolution of a young Y chromosome.</title>
        <authorList>
            <person name="Harkess A."/>
            <person name="Zhou J."/>
            <person name="Xu C."/>
            <person name="Bowers J.E."/>
            <person name="Van der Hulst R."/>
            <person name="Ayyampalayam S."/>
            <person name="Mercati F."/>
            <person name="Riccardi P."/>
            <person name="McKain M.R."/>
            <person name="Kakrana A."/>
            <person name="Tang H."/>
            <person name="Ray J."/>
            <person name="Groenendijk J."/>
            <person name="Arikit S."/>
            <person name="Mathioni S.M."/>
            <person name="Nakano M."/>
            <person name="Shan H."/>
            <person name="Telgmann-Rauber A."/>
            <person name="Kanno A."/>
            <person name="Yue Z."/>
            <person name="Chen H."/>
            <person name="Li W."/>
            <person name="Chen Y."/>
            <person name="Xu X."/>
            <person name="Zhang Y."/>
            <person name="Luo S."/>
            <person name="Chen H."/>
            <person name="Gao J."/>
            <person name="Mao Z."/>
            <person name="Pires J.C."/>
            <person name="Luo M."/>
            <person name="Kudrna D."/>
            <person name="Wing R.A."/>
            <person name="Meyers B.C."/>
            <person name="Yi K."/>
            <person name="Kong H."/>
            <person name="Lavrijsen P."/>
            <person name="Sunseri F."/>
            <person name="Falavigna A."/>
            <person name="Ye Y."/>
            <person name="Leebens-Mack J.H."/>
            <person name="Chen G."/>
        </authorList>
    </citation>
    <scope>NUCLEOTIDE SEQUENCE [LARGE SCALE GENOMIC DNA]</scope>
    <source>
        <strain evidence="4">cv. DH0086</strain>
    </source>
</reference>
<evidence type="ECO:0000256" key="1">
    <source>
        <dbReference type="ARBA" id="ARBA00009078"/>
    </source>
</evidence>
<dbReference type="AlphaFoldDB" id="A0A5P1ESJ1"/>
<dbReference type="GO" id="GO:0005634">
    <property type="term" value="C:nucleus"/>
    <property type="evidence" value="ECO:0007669"/>
    <property type="project" value="TreeGrafter"/>
</dbReference>
<comment type="similarity">
    <text evidence="1">Belongs to the LTV1 family.</text>
</comment>
<sequence>MGKKKPFINKKNSATFHLRRRDTSASDVAAGAPESDRVFVRVDNNPYSVRGLEDDDEVDGGELNEEFGQDSIFADAPEDADDVRDWISGGGGGGGHGESRGAMPDHLRREIIELGFPDDGYNYLLHLREIKNAGGGSTYYHNSKAKLDQLPLDVKAYDASRVQISGNTTSELNNDSHSFHNVTSKTVGVKVQRVIDPDVARLLDDSDLSRFGSDVEDLDEDFVVKANLADGEEDEKVVVEGKGAASFERDALEGEDNKFANADGDDELEVSAKPRIRRLLDEQFDLLTLREYDDDSDDNDACYMGNDDGPLAAKISDALKPYGMNNLQLEHKYRVPADLEHDNEGSDVGVEVVSSDVIQKCVEYAEKYCNESQDDKDVVLVEESSEESEVWDCETIVSTYSNLDNHPGKIQAPGNPKRRVPKHFPGDSALSGNVITLGGKAKLPIEFLPQSRRPVEKAKAAVKSSGTDGQKRRPGEESKEEKKVRKATVKEERREARRTKKELKSLYKCEAQKAQKVAAIAGPSSVHLM</sequence>
<name>A0A5P1ESJ1_ASPOF</name>
<feature type="region of interest" description="Disordered" evidence="2">
    <location>
        <begin position="404"/>
        <end position="427"/>
    </location>
</feature>
<dbReference type="OrthoDB" id="5852896at2759"/>
<dbReference type="GO" id="GO:0000056">
    <property type="term" value="P:ribosomal small subunit export from nucleus"/>
    <property type="evidence" value="ECO:0007669"/>
    <property type="project" value="TreeGrafter"/>
</dbReference>
<protein>
    <recommendedName>
        <fullName evidence="5">Protein LTV1 homolog</fullName>
    </recommendedName>
</protein>
<evidence type="ECO:0000313" key="4">
    <source>
        <dbReference type="Proteomes" id="UP000243459"/>
    </source>
</evidence>
<dbReference type="GO" id="GO:0030688">
    <property type="term" value="C:preribosome, small subunit precursor"/>
    <property type="evidence" value="ECO:0007669"/>
    <property type="project" value="TreeGrafter"/>
</dbReference>
<dbReference type="PANTHER" id="PTHR21531:SF0">
    <property type="entry name" value="PROTEIN LTV1 HOMOLOG"/>
    <property type="match status" value="1"/>
</dbReference>
<dbReference type="EMBL" id="CM007385">
    <property type="protein sequence ID" value="ONK67679.1"/>
    <property type="molecule type" value="Genomic_DNA"/>
</dbReference>
<organism evidence="3 4">
    <name type="scientific">Asparagus officinalis</name>
    <name type="common">Garden asparagus</name>
    <dbReference type="NCBI Taxonomy" id="4686"/>
    <lineage>
        <taxon>Eukaryota</taxon>
        <taxon>Viridiplantae</taxon>
        <taxon>Streptophyta</taxon>
        <taxon>Embryophyta</taxon>
        <taxon>Tracheophyta</taxon>
        <taxon>Spermatophyta</taxon>
        <taxon>Magnoliopsida</taxon>
        <taxon>Liliopsida</taxon>
        <taxon>Asparagales</taxon>
        <taxon>Asparagaceae</taxon>
        <taxon>Asparagoideae</taxon>
        <taxon>Asparagus</taxon>
    </lineage>
</organism>
<keyword evidence="4" id="KW-1185">Reference proteome</keyword>
<evidence type="ECO:0008006" key="5">
    <source>
        <dbReference type="Google" id="ProtNLM"/>
    </source>
</evidence>
<accession>A0A5P1ESJ1</accession>
<feature type="region of interest" description="Disordered" evidence="2">
    <location>
        <begin position="1"/>
        <end position="32"/>
    </location>
</feature>
<evidence type="ECO:0000313" key="3">
    <source>
        <dbReference type="EMBL" id="ONK67679.1"/>
    </source>
</evidence>
<dbReference type="OMA" id="TKEFLFM"/>
<dbReference type="Proteomes" id="UP000243459">
    <property type="component" value="Chromosome 5"/>
</dbReference>
<proteinExistence type="inferred from homology"/>
<dbReference type="InterPro" id="IPR007307">
    <property type="entry name" value="Ltv1"/>
</dbReference>
<gene>
    <name evidence="3" type="ORF">A4U43_C05F2610</name>
</gene>
<dbReference type="Gramene" id="ONK67679">
    <property type="protein sequence ID" value="ONK67679"/>
    <property type="gene ID" value="A4U43_C05F2610"/>
</dbReference>
<dbReference type="GO" id="GO:0005829">
    <property type="term" value="C:cytosol"/>
    <property type="evidence" value="ECO:0007669"/>
    <property type="project" value="TreeGrafter"/>
</dbReference>
<feature type="region of interest" description="Disordered" evidence="2">
    <location>
        <begin position="454"/>
        <end position="502"/>
    </location>
</feature>
<evidence type="ECO:0000256" key="2">
    <source>
        <dbReference type="SAM" id="MobiDB-lite"/>
    </source>
</evidence>
<dbReference type="GO" id="GO:0042274">
    <property type="term" value="P:ribosomal small subunit biogenesis"/>
    <property type="evidence" value="ECO:0007669"/>
    <property type="project" value="InterPro"/>
</dbReference>
<feature type="compositionally biased region" description="Basic and acidic residues" evidence="2">
    <location>
        <begin position="469"/>
        <end position="495"/>
    </location>
</feature>